<dbReference type="RefSeq" id="WP_163496404.1">
    <property type="nucleotide sequence ID" value="NZ_CP048711.1"/>
</dbReference>
<evidence type="ECO:0000313" key="2">
    <source>
        <dbReference type="Proteomes" id="UP000477680"/>
    </source>
</evidence>
<dbReference type="KEGG" id="kim:G3T16_17855"/>
<dbReference type="AlphaFoldDB" id="A0A6C0U4P9"/>
<proteinExistence type="predicted"/>
<evidence type="ECO:0000313" key="1">
    <source>
        <dbReference type="EMBL" id="QIB66976.1"/>
    </source>
</evidence>
<accession>A0A6C0U4P9</accession>
<gene>
    <name evidence="1" type="ORF">G3T16_17855</name>
</gene>
<name>A0A6C0U4P9_9GAMM</name>
<dbReference type="EMBL" id="CP048711">
    <property type="protein sequence ID" value="QIB66976.1"/>
    <property type="molecule type" value="Genomic_DNA"/>
</dbReference>
<protein>
    <recommendedName>
        <fullName evidence="3">Methyl-accepting transducer domain-containing protein</fullName>
    </recommendedName>
</protein>
<dbReference type="Proteomes" id="UP000477680">
    <property type="component" value="Chromosome"/>
</dbReference>
<organism evidence="1 2">
    <name type="scientific">Kineobactrum salinum</name>
    <dbReference type="NCBI Taxonomy" id="2708301"/>
    <lineage>
        <taxon>Bacteria</taxon>
        <taxon>Pseudomonadati</taxon>
        <taxon>Pseudomonadota</taxon>
        <taxon>Gammaproteobacteria</taxon>
        <taxon>Cellvibrionales</taxon>
        <taxon>Halieaceae</taxon>
        <taxon>Kineobactrum</taxon>
    </lineage>
</organism>
<reference evidence="1 2" key="1">
    <citation type="submission" date="2020-02" db="EMBL/GenBank/DDBJ databases">
        <title>Genome sequencing for Kineobactrum sp. M2.</title>
        <authorList>
            <person name="Park S.-J."/>
        </authorList>
    </citation>
    <scope>NUCLEOTIDE SEQUENCE [LARGE SCALE GENOMIC DNA]</scope>
    <source>
        <strain evidence="1 2">M2</strain>
    </source>
</reference>
<sequence length="76" mass="8200">MKDLDRTILSDTTDTLHDIHNRLVHMSEGLVGIGIAATGEHGHSGLGSAVYVMGIALDDISTRLESVTDQLRETNQ</sequence>
<keyword evidence="2" id="KW-1185">Reference proteome</keyword>
<evidence type="ECO:0008006" key="3">
    <source>
        <dbReference type="Google" id="ProtNLM"/>
    </source>
</evidence>